<evidence type="ECO:0000256" key="1">
    <source>
        <dbReference type="SAM" id="MobiDB-lite"/>
    </source>
</evidence>
<feature type="region of interest" description="Disordered" evidence="1">
    <location>
        <begin position="1"/>
        <end position="21"/>
    </location>
</feature>
<dbReference type="EMBL" id="KL363229">
    <property type="protein sequence ID" value="KFD52302.1"/>
    <property type="molecule type" value="Genomic_DNA"/>
</dbReference>
<organism evidence="2 3">
    <name type="scientific">Trichuris suis</name>
    <name type="common">pig whipworm</name>
    <dbReference type="NCBI Taxonomy" id="68888"/>
    <lineage>
        <taxon>Eukaryota</taxon>
        <taxon>Metazoa</taxon>
        <taxon>Ecdysozoa</taxon>
        <taxon>Nematoda</taxon>
        <taxon>Enoplea</taxon>
        <taxon>Dorylaimia</taxon>
        <taxon>Trichinellida</taxon>
        <taxon>Trichuridae</taxon>
        <taxon>Trichuris</taxon>
    </lineage>
</organism>
<gene>
    <name evidence="2" type="ORF">M513_06865</name>
</gene>
<dbReference type="Proteomes" id="UP000030764">
    <property type="component" value="Unassembled WGS sequence"/>
</dbReference>
<dbReference type="AlphaFoldDB" id="A0A085M506"/>
<keyword evidence="3" id="KW-1185">Reference proteome</keyword>
<reference evidence="2 3" key="1">
    <citation type="journal article" date="2014" name="Nat. Genet.">
        <title>Genome and transcriptome of the porcine whipworm Trichuris suis.</title>
        <authorList>
            <person name="Jex A.R."/>
            <person name="Nejsum P."/>
            <person name="Schwarz E.M."/>
            <person name="Hu L."/>
            <person name="Young N.D."/>
            <person name="Hall R.S."/>
            <person name="Korhonen P.K."/>
            <person name="Liao S."/>
            <person name="Thamsborg S."/>
            <person name="Xia J."/>
            <person name="Xu P."/>
            <person name="Wang S."/>
            <person name="Scheerlinck J.P."/>
            <person name="Hofmann A."/>
            <person name="Sternberg P.W."/>
            <person name="Wang J."/>
            <person name="Gasser R.B."/>
        </authorList>
    </citation>
    <scope>NUCLEOTIDE SEQUENCE [LARGE SCALE GENOMIC DNA]</scope>
    <source>
        <strain evidence="2">DCEP-RM93M</strain>
    </source>
</reference>
<proteinExistence type="predicted"/>
<accession>A0A085M506</accession>
<sequence length="78" mass="9032">METYRESHFGKAEMDRREQDERANNYDLRSCGGALTVRDFGSTTRGHYFQDSNAQISDRISFARFPSTLVHRQSVPTE</sequence>
<protein>
    <submittedName>
        <fullName evidence="2">Uncharacterized protein</fullName>
    </submittedName>
</protein>
<name>A0A085M506_9BILA</name>
<evidence type="ECO:0000313" key="2">
    <source>
        <dbReference type="EMBL" id="KFD52302.1"/>
    </source>
</evidence>
<evidence type="ECO:0000313" key="3">
    <source>
        <dbReference type="Proteomes" id="UP000030764"/>
    </source>
</evidence>